<dbReference type="EMBL" id="JBEPMP010000001">
    <property type="protein sequence ID" value="MET3728579.1"/>
    <property type="molecule type" value="Genomic_DNA"/>
</dbReference>
<gene>
    <name evidence="1" type="ORF">ABID52_002160</name>
</gene>
<evidence type="ECO:0008006" key="3">
    <source>
        <dbReference type="Google" id="ProtNLM"/>
    </source>
</evidence>
<protein>
    <recommendedName>
        <fullName evidence="3">DUF4179 domain-containing protein</fullName>
    </recommendedName>
</protein>
<accession>A0ABV2LJ17</accession>
<proteinExistence type="predicted"/>
<name>A0ABV2LJ17_9BACL</name>
<reference evidence="1 2" key="1">
    <citation type="submission" date="2024-06" db="EMBL/GenBank/DDBJ databases">
        <title>Genomic Encyclopedia of Type Strains, Phase IV (KMG-IV): sequencing the most valuable type-strain genomes for metagenomic binning, comparative biology and taxonomic classification.</title>
        <authorList>
            <person name="Goeker M."/>
        </authorList>
    </citation>
    <scope>NUCLEOTIDE SEQUENCE [LARGE SCALE GENOMIC DNA]</scope>
    <source>
        <strain evidence="1 2">DSM 100124</strain>
    </source>
</reference>
<sequence>MSTKRNKIIIGLLLLVGFVLYTQYEKSAEPTWQVNDENFVVMKDWEELMDAEKSKFSDLKFADHFKLLKNSQISIPLADNQRKFQVERTYNFGQQLYILYSVDLLERDKVESDIPRLSVDQVEITSKKGKTFTYPIGMYEGEGAIGGVVYKHKLYRSMMIHAQYDNIETEEEWKEVFSSETLKLVNPTFTSNKGKTKIDNLTFKVKPHNVFEVPPVLATETIDKSLELFNDKKIHLNEFEVYQMGSRIKLDSKVAMDLVSLWGTIENNNDQSHFTLNTDISGNEESGYYLETYSALDELLNMNASDHLKLSFSHSIHRTDKSYSFSVSKQDLEQFASNPEKDIKRNEVIADDTDFKVIYKGIENDVSNVEKGIRFSIDNKVENVGQEDYFHFQPNYNEDEVQQEERFMNNLVMIKNSTGKTLQNFDVMQTYDSEQSGFLLFFHEGLPNDDLTITLSKLTKIYPLKEKIEVPLKLPTAK</sequence>
<evidence type="ECO:0000313" key="2">
    <source>
        <dbReference type="Proteomes" id="UP001549097"/>
    </source>
</evidence>
<evidence type="ECO:0000313" key="1">
    <source>
        <dbReference type="EMBL" id="MET3728579.1"/>
    </source>
</evidence>
<dbReference type="RefSeq" id="WP_198767154.1">
    <property type="nucleotide sequence ID" value="NZ_JAEACF010000001.1"/>
</dbReference>
<organism evidence="1 2">
    <name type="scientific">Fictibacillus halophilus</name>
    <dbReference type="NCBI Taxonomy" id="1610490"/>
    <lineage>
        <taxon>Bacteria</taxon>
        <taxon>Bacillati</taxon>
        <taxon>Bacillota</taxon>
        <taxon>Bacilli</taxon>
        <taxon>Bacillales</taxon>
        <taxon>Fictibacillaceae</taxon>
        <taxon>Fictibacillus</taxon>
    </lineage>
</organism>
<keyword evidence="2" id="KW-1185">Reference proteome</keyword>
<comment type="caution">
    <text evidence="1">The sequence shown here is derived from an EMBL/GenBank/DDBJ whole genome shotgun (WGS) entry which is preliminary data.</text>
</comment>
<dbReference type="Proteomes" id="UP001549097">
    <property type="component" value="Unassembled WGS sequence"/>
</dbReference>